<dbReference type="GO" id="GO:0000271">
    <property type="term" value="P:polysaccharide biosynthetic process"/>
    <property type="evidence" value="ECO:0007669"/>
    <property type="project" value="InterPro"/>
</dbReference>
<sequence length="254" mass="27864">MGYIGLPTAAMLALEKYKVVGVDINKKVIDAIYDGEVHFFEPELENILEHALKNGNLRCSIEPEQADVFLITVPTPNTISQKADLSAIHDAIFGIGPLLVEGNLIILESTSSVGTTENITAMLQQIRPDLKLPVYETEGSDVDVHIAYCPERVLPGRILEELITNDRIVGGVTATCALKAEKFYSSFVEGNCIVTDARTAELCKLSENAFRDVNIAFANELSTICDKHNIDVWELVRLANHHPRVDILQPGPGV</sequence>
<reference evidence="3" key="1">
    <citation type="submission" date="2018-05" db="EMBL/GenBank/DDBJ databases">
        <authorList>
            <person name="Lanie J.A."/>
            <person name="Ng W.-L."/>
            <person name="Kazmierczak K.M."/>
            <person name="Andrzejewski T.M."/>
            <person name="Davidsen T.M."/>
            <person name="Wayne K.J."/>
            <person name="Tettelin H."/>
            <person name="Glass J.I."/>
            <person name="Rusch D."/>
            <person name="Podicherti R."/>
            <person name="Tsui H.-C.T."/>
            <person name="Winkler M.E."/>
        </authorList>
    </citation>
    <scope>NUCLEOTIDE SEQUENCE</scope>
</reference>
<dbReference type="PANTHER" id="PTHR43491:SF1">
    <property type="entry name" value="UDP-N-ACETYL-D-MANNOSAMINE DEHYDROGENASE"/>
    <property type="match status" value="1"/>
</dbReference>
<dbReference type="InterPro" id="IPR017476">
    <property type="entry name" value="UDP-Glc/GDP-Man"/>
</dbReference>
<dbReference type="PANTHER" id="PTHR43491">
    <property type="entry name" value="UDP-N-ACETYL-D-MANNOSAMINE DEHYDROGENASE"/>
    <property type="match status" value="1"/>
</dbReference>
<feature type="non-terminal residue" evidence="3">
    <location>
        <position position="254"/>
    </location>
</feature>
<dbReference type="InterPro" id="IPR001732">
    <property type="entry name" value="UDP-Glc/GDP-Man_DH_N"/>
</dbReference>
<evidence type="ECO:0000259" key="2">
    <source>
        <dbReference type="Pfam" id="PF03721"/>
    </source>
</evidence>
<dbReference type="PIRSF" id="PIRSF000124">
    <property type="entry name" value="UDPglc_GDPman_dh"/>
    <property type="match status" value="1"/>
</dbReference>
<dbReference type="AlphaFoldDB" id="A0A382J5J4"/>
<dbReference type="Pfam" id="PF00984">
    <property type="entry name" value="UDPG_MGDP_dh"/>
    <property type="match status" value="1"/>
</dbReference>
<evidence type="ECO:0000259" key="1">
    <source>
        <dbReference type="Pfam" id="PF00984"/>
    </source>
</evidence>
<dbReference type="InterPro" id="IPR014026">
    <property type="entry name" value="UDP-Glc/GDP-Man_DH_dimer"/>
</dbReference>
<dbReference type="NCBIfam" id="TIGR03026">
    <property type="entry name" value="NDP-sugDHase"/>
    <property type="match status" value="1"/>
</dbReference>
<dbReference type="PIRSF" id="PIRSF500136">
    <property type="entry name" value="UDP_ManNAc_DH"/>
    <property type="match status" value="1"/>
</dbReference>
<name>A0A382J5J4_9ZZZZ</name>
<dbReference type="InterPro" id="IPR028359">
    <property type="entry name" value="UDP_ManNAc/GlcNAc_DH"/>
</dbReference>
<evidence type="ECO:0008006" key="4">
    <source>
        <dbReference type="Google" id="ProtNLM"/>
    </source>
</evidence>
<dbReference type="InterPro" id="IPR008927">
    <property type="entry name" value="6-PGluconate_DH-like_C_sf"/>
</dbReference>
<organism evidence="3">
    <name type="scientific">marine metagenome</name>
    <dbReference type="NCBI Taxonomy" id="408172"/>
    <lineage>
        <taxon>unclassified sequences</taxon>
        <taxon>metagenomes</taxon>
        <taxon>ecological metagenomes</taxon>
    </lineage>
</organism>
<dbReference type="GO" id="GO:0016628">
    <property type="term" value="F:oxidoreductase activity, acting on the CH-CH group of donors, NAD or NADP as acceptor"/>
    <property type="evidence" value="ECO:0007669"/>
    <property type="project" value="InterPro"/>
</dbReference>
<dbReference type="EMBL" id="UINC01071438">
    <property type="protein sequence ID" value="SVC06333.1"/>
    <property type="molecule type" value="Genomic_DNA"/>
</dbReference>
<feature type="domain" description="UDP-glucose/GDP-mannose dehydrogenase N-terminal" evidence="2">
    <location>
        <begin position="2"/>
        <end position="178"/>
    </location>
</feature>
<dbReference type="GO" id="GO:0051287">
    <property type="term" value="F:NAD binding"/>
    <property type="evidence" value="ECO:0007669"/>
    <property type="project" value="InterPro"/>
</dbReference>
<dbReference type="SUPFAM" id="SSF48179">
    <property type="entry name" value="6-phosphogluconate dehydrogenase C-terminal domain-like"/>
    <property type="match status" value="1"/>
</dbReference>
<protein>
    <recommendedName>
        <fullName evidence="4">UDP-glucose/GDP-mannose dehydrogenase N-terminal domain-containing protein</fullName>
    </recommendedName>
</protein>
<dbReference type="Pfam" id="PF03721">
    <property type="entry name" value="UDPG_MGDP_dh_N"/>
    <property type="match status" value="1"/>
</dbReference>
<dbReference type="SUPFAM" id="SSF51735">
    <property type="entry name" value="NAD(P)-binding Rossmann-fold domains"/>
    <property type="match status" value="1"/>
</dbReference>
<dbReference type="InterPro" id="IPR036291">
    <property type="entry name" value="NAD(P)-bd_dom_sf"/>
</dbReference>
<dbReference type="GO" id="GO:0016616">
    <property type="term" value="F:oxidoreductase activity, acting on the CH-OH group of donors, NAD or NADP as acceptor"/>
    <property type="evidence" value="ECO:0007669"/>
    <property type="project" value="InterPro"/>
</dbReference>
<gene>
    <name evidence="3" type="ORF">METZ01_LOCUS259187</name>
</gene>
<evidence type="ECO:0000313" key="3">
    <source>
        <dbReference type="EMBL" id="SVC06333.1"/>
    </source>
</evidence>
<dbReference type="Gene3D" id="3.40.50.720">
    <property type="entry name" value="NAD(P)-binding Rossmann-like Domain"/>
    <property type="match status" value="2"/>
</dbReference>
<feature type="domain" description="UDP-glucose/GDP-mannose dehydrogenase dimerisation" evidence="1">
    <location>
        <begin position="198"/>
        <end position="254"/>
    </location>
</feature>
<proteinExistence type="predicted"/>
<accession>A0A382J5J4</accession>